<name>A0A6L9QRG8_9ACTN</name>
<dbReference type="AlphaFoldDB" id="A0A6L9QRG8"/>
<protein>
    <submittedName>
        <fullName evidence="1">Uncharacterized protein</fullName>
    </submittedName>
</protein>
<dbReference type="Proteomes" id="UP000475532">
    <property type="component" value="Unassembled WGS sequence"/>
</dbReference>
<evidence type="ECO:0000313" key="1">
    <source>
        <dbReference type="EMBL" id="NEA27293.1"/>
    </source>
</evidence>
<organism evidence="1 2">
    <name type="scientific">Actinomadura bangladeshensis</name>
    <dbReference type="NCBI Taxonomy" id="453573"/>
    <lineage>
        <taxon>Bacteria</taxon>
        <taxon>Bacillati</taxon>
        <taxon>Actinomycetota</taxon>
        <taxon>Actinomycetes</taxon>
        <taxon>Streptosporangiales</taxon>
        <taxon>Thermomonosporaceae</taxon>
        <taxon>Actinomadura</taxon>
    </lineage>
</organism>
<dbReference type="RefSeq" id="WP_163061648.1">
    <property type="nucleotide sequence ID" value="NZ_JAAGLI010000910.1"/>
</dbReference>
<feature type="non-terminal residue" evidence="1">
    <location>
        <position position="1"/>
    </location>
</feature>
<feature type="non-terminal residue" evidence="1">
    <location>
        <position position="78"/>
    </location>
</feature>
<gene>
    <name evidence="1" type="ORF">G3I70_33075</name>
</gene>
<reference evidence="1 2" key="1">
    <citation type="submission" date="2020-01" db="EMBL/GenBank/DDBJ databases">
        <title>Insect and environment-associated Actinomycetes.</title>
        <authorList>
            <person name="Currrie C."/>
            <person name="Chevrette M."/>
            <person name="Carlson C."/>
            <person name="Stubbendieck R."/>
            <person name="Wendt-Pienkowski E."/>
        </authorList>
    </citation>
    <scope>NUCLEOTIDE SEQUENCE [LARGE SCALE GENOMIC DNA]</scope>
    <source>
        <strain evidence="1 2">SID10258</strain>
    </source>
</reference>
<accession>A0A6L9QRG8</accession>
<dbReference type="GO" id="GO:0005975">
    <property type="term" value="P:carbohydrate metabolic process"/>
    <property type="evidence" value="ECO:0007669"/>
    <property type="project" value="InterPro"/>
</dbReference>
<comment type="caution">
    <text evidence="1">The sequence shown here is derived from an EMBL/GenBank/DDBJ whole genome shotgun (WGS) entry which is preliminary data.</text>
</comment>
<sequence>EAGLLLSALALHAVLPGERVRDAARASGERLMAMEPAGPGLGYGAPGAALALARLHGLLGDPRHAARAKALAVPPEDP</sequence>
<proteinExistence type="predicted"/>
<dbReference type="Gene3D" id="1.50.10.10">
    <property type="match status" value="1"/>
</dbReference>
<evidence type="ECO:0000313" key="2">
    <source>
        <dbReference type="Proteomes" id="UP000475532"/>
    </source>
</evidence>
<dbReference type="EMBL" id="JAAGLI010000910">
    <property type="protein sequence ID" value="NEA27293.1"/>
    <property type="molecule type" value="Genomic_DNA"/>
</dbReference>
<dbReference type="InterPro" id="IPR012341">
    <property type="entry name" value="6hp_glycosidase-like_sf"/>
</dbReference>